<evidence type="ECO:0000256" key="2">
    <source>
        <dbReference type="ARBA" id="ARBA00023043"/>
    </source>
</evidence>
<feature type="domain" description="ACB" evidence="7">
    <location>
        <begin position="66"/>
        <end position="151"/>
    </location>
</feature>
<dbReference type="PRINTS" id="PR00689">
    <property type="entry name" value="ACOABINDINGP"/>
</dbReference>
<keyword evidence="6" id="KW-0472">Membrane</keyword>
<dbReference type="PANTHER" id="PTHR24119">
    <property type="entry name" value="ACYL-COA-BINDING DOMAIN-CONTAINING PROTEIN 6"/>
    <property type="match status" value="1"/>
</dbReference>
<dbReference type="SUPFAM" id="SSF48403">
    <property type="entry name" value="Ankyrin repeat"/>
    <property type="match status" value="1"/>
</dbReference>
<dbReference type="PROSITE" id="PS50088">
    <property type="entry name" value="ANK_REPEAT"/>
    <property type="match status" value="2"/>
</dbReference>
<evidence type="ECO:0000313" key="8">
    <source>
        <dbReference type="EMBL" id="CEL68462.1"/>
    </source>
</evidence>
<feature type="repeat" description="ANK" evidence="4">
    <location>
        <begin position="253"/>
        <end position="285"/>
    </location>
</feature>
<feature type="repeat" description="ANK" evidence="4">
    <location>
        <begin position="220"/>
        <end position="252"/>
    </location>
</feature>
<evidence type="ECO:0000256" key="3">
    <source>
        <dbReference type="ARBA" id="ARBA00023121"/>
    </source>
</evidence>
<accession>A0A0F7UK25</accession>
<dbReference type="InterPro" id="IPR036770">
    <property type="entry name" value="Ankyrin_rpt-contain_sf"/>
</dbReference>
<evidence type="ECO:0000256" key="6">
    <source>
        <dbReference type="SAM" id="Phobius"/>
    </source>
</evidence>
<gene>
    <name evidence="8" type="ORF">BN1204_042263</name>
</gene>
<organism evidence="8">
    <name type="scientific">Neospora caninum (strain Liverpool)</name>
    <dbReference type="NCBI Taxonomy" id="572307"/>
    <lineage>
        <taxon>Eukaryota</taxon>
        <taxon>Sar</taxon>
        <taxon>Alveolata</taxon>
        <taxon>Apicomplexa</taxon>
        <taxon>Conoidasida</taxon>
        <taxon>Coccidia</taxon>
        <taxon>Eucoccidiorida</taxon>
        <taxon>Eimeriorina</taxon>
        <taxon>Sarcocystidae</taxon>
        <taxon>Neospora</taxon>
    </lineage>
</organism>
<dbReference type="SUPFAM" id="SSF47027">
    <property type="entry name" value="Acyl-CoA binding protein"/>
    <property type="match status" value="1"/>
</dbReference>
<evidence type="ECO:0000256" key="1">
    <source>
        <dbReference type="ARBA" id="ARBA00022737"/>
    </source>
</evidence>
<keyword evidence="1" id="KW-0677">Repeat</keyword>
<dbReference type="PROSITE" id="PS50297">
    <property type="entry name" value="ANK_REP_REGION"/>
    <property type="match status" value="2"/>
</dbReference>
<keyword evidence="3" id="KW-0446">Lipid-binding</keyword>
<dbReference type="InterPro" id="IPR014352">
    <property type="entry name" value="FERM/acyl-CoA-bd_prot_sf"/>
</dbReference>
<dbReference type="InterPro" id="IPR000582">
    <property type="entry name" value="Acyl-CoA-binding_protein"/>
</dbReference>
<keyword evidence="2 4" id="KW-0040">ANK repeat</keyword>
<dbReference type="Pfam" id="PF12796">
    <property type="entry name" value="Ank_2"/>
    <property type="match status" value="1"/>
</dbReference>
<evidence type="ECO:0000259" key="7">
    <source>
        <dbReference type="PROSITE" id="PS51228"/>
    </source>
</evidence>
<evidence type="ECO:0000256" key="4">
    <source>
        <dbReference type="PROSITE-ProRule" id="PRU00023"/>
    </source>
</evidence>
<proteinExistence type="predicted"/>
<dbReference type="Gene3D" id="1.20.80.10">
    <property type="match status" value="1"/>
</dbReference>
<keyword evidence="6" id="KW-0812">Transmembrane</keyword>
<reference evidence="8" key="1">
    <citation type="journal article" date="2015" name="PLoS ONE">
        <title>Comprehensive Evaluation of Toxoplasma gondii VEG and Neospora caninum LIV Genomes with Tachyzoite Stage Transcriptome and Proteome Defines Novel Transcript Features.</title>
        <authorList>
            <person name="Ramaprasad A."/>
            <person name="Mourier T."/>
            <person name="Naeem R."/>
            <person name="Malas T.B."/>
            <person name="Moussa E."/>
            <person name="Panigrahi A."/>
            <person name="Vermont S.J."/>
            <person name="Otto T.D."/>
            <person name="Wastling J."/>
            <person name="Pain A."/>
        </authorList>
    </citation>
    <scope>NUCLEOTIDE SEQUENCE</scope>
    <source>
        <strain evidence="8">Liverpool</strain>
    </source>
</reference>
<dbReference type="PROSITE" id="PS51228">
    <property type="entry name" value="ACB_2"/>
    <property type="match status" value="1"/>
</dbReference>
<dbReference type="PRINTS" id="PR01415">
    <property type="entry name" value="ANKYRIN"/>
</dbReference>
<dbReference type="SMART" id="SM00248">
    <property type="entry name" value="ANK"/>
    <property type="match status" value="2"/>
</dbReference>
<evidence type="ECO:0000256" key="5">
    <source>
        <dbReference type="SAM" id="MobiDB-lite"/>
    </source>
</evidence>
<dbReference type="EMBL" id="LN714484">
    <property type="protein sequence ID" value="CEL68462.1"/>
    <property type="molecule type" value="Genomic_DNA"/>
</dbReference>
<feature type="region of interest" description="Disordered" evidence="5">
    <location>
        <begin position="152"/>
        <end position="171"/>
    </location>
</feature>
<dbReference type="InterPro" id="IPR035984">
    <property type="entry name" value="Acyl-CoA-binding_sf"/>
</dbReference>
<feature type="transmembrane region" description="Helical" evidence="6">
    <location>
        <begin position="6"/>
        <end position="25"/>
    </location>
</feature>
<dbReference type="AlphaFoldDB" id="A0A0F7UK25"/>
<dbReference type="PANTHER" id="PTHR24119:SF0">
    <property type="entry name" value="ACYL-COA-BINDING DOMAIN-CONTAINING PROTEIN 6"/>
    <property type="match status" value="1"/>
</dbReference>
<name>A0A0F7UK25_NEOCL</name>
<protein>
    <submittedName>
        <fullName evidence="8">Ankyrin repeat-containing protein</fullName>
    </submittedName>
</protein>
<dbReference type="Pfam" id="PF00887">
    <property type="entry name" value="ACBP"/>
    <property type="match status" value="1"/>
</dbReference>
<keyword evidence="6" id="KW-1133">Transmembrane helix</keyword>
<sequence>MAKAAHLGTVLVSSFTCLVTGYVLWNTNWSRWARRLRAACARLLSQHCPLVDSLNDNVEGEPTEELPQTFSEATSWVASHGKGCPVEDQLQLYGFYKQATVGDCADSEPSMLELARHAKWNAWRQCAGMEPEQAREAYIAFVKGIVAARASTSSTGQQKMPPSGMPTGRPQSSLRHIEQRHEKELSKVDLFFRHAANGDLKSLVEDLRSDPALVNARNDDDMTALHLAADRGHVEVIELLLEKGADVNVQDNSGETPLHVAVVAENLNVILLLLKKNADISLRSHEGETVFDVANQTGNSELLQIITASKPT</sequence>
<dbReference type="Gene3D" id="1.25.40.20">
    <property type="entry name" value="Ankyrin repeat-containing domain"/>
    <property type="match status" value="2"/>
</dbReference>
<dbReference type="GO" id="GO:0000062">
    <property type="term" value="F:fatty-acyl-CoA binding"/>
    <property type="evidence" value="ECO:0007669"/>
    <property type="project" value="InterPro"/>
</dbReference>
<dbReference type="InterPro" id="IPR002110">
    <property type="entry name" value="Ankyrin_rpt"/>
</dbReference>